<evidence type="ECO:0000259" key="2">
    <source>
        <dbReference type="Pfam" id="PF01571"/>
    </source>
</evidence>
<gene>
    <name evidence="3" type="ORF">Z045_10910</name>
</gene>
<keyword evidence="1" id="KW-0809">Transit peptide</keyword>
<reference evidence="3 4" key="2">
    <citation type="journal article" date="2016" name="Genome Announc.">
        <title>Draft Genome Sequence of a Versatile Hydrocarbon-Degrading Bacterium, Rhodococcus pyridinivorans Strain KG-16, Collected from Oil Fields in India.</title>
        <authorList>
            <person name="Aggarwal R.K."/>
            <person name="Dawar C."/>
            <person name="Phanindranath R."/>
            <person name="Mutnuri L."/>
            <person name="Dayal A.M."/>
        </authorList>
    </citation>
    <scope>NUCLEOTIDE SEQUENCE [LARGE SCALE GENOMIC DNA]</scope>
    <source>
        <strain evidence="3 4">KG-16</strain>
    </source>
</reference>
<proteinExistence type="predicted"/>
<dbReference type="NCBIfam" id="TIGR03317">
    <property type="entry name" value="ygfZ_signature"/>
    <property type="match status" value="1"/>
</dbReference>
<comment type="caution">
    <text evidence="3">The sequence shown here is derived from an EMBL/GenBank/DDBJ whole genome shotgun (WGS) entry which is preliminary data.</text>
</comment>
<dbReference type="EMBL" id="AZXY01000005">
    <property type="protein sequence ID" value="KSZ58410.1"/>
    <property type="molecule type" value="Genomic_DNA"/>
</dbReference>
<protein>
    <submittedName>
        <fullName evidence="3">Glycine cleavage system protein T</fullName>
    </submittedName>
</protein>
<dbReference type="InterPro" id="IPR006222">
    <property type="entry name" value="GCVT_N"/>
</dbReference>
<dbReference type="SUPFAM" id="SSF103025">
    <property type="entry name" value="Folate-binding domain"/>
    <property type="match status" value="1"/>
</dbReference>
<dbReference type="RefSeq" id="WP_060651893.1">
    <property type="nucleotide sequence ID" value="NZ_AZXY01000005.1"/>
</dbReference>
<dbReference type="Proteomes" id="UP000053060">
    <property type="component" value="Unassembled WGS sequence"/>
</dbReference>
<dbReference type="PATRIC" id="fig|1441730.3.peg.2275"/>
<dbReference type="PIRSF" id="PIRSF006487">
    <property type="entry name" value="GcvT"/>
    <property type="match status" value="1"/>
</dbReference>
<dbReference type="InterPro" id="IPR017703">
    <property type="entry name" value="YgfZ/GCV_T_CS"/>
</dbReference>
<dbReference type="PANTHER" id="PTHR22602">
    <property type="entry name" value="TRANSFERASE CAF17, MITOCHONDRIAL-RELATED"/>
    <property type="match status" value="1"/>
</dbReference>
<feature type="domain" description="GCVT N-terminal" evidence="2">
    <location>
        <begin position="39"/>
        <end position="249"/>
    </location>
</feature>
<dbReference type="Pfam" id="PF01571">
    <property type="entry name" value="GCV_T"/>
    <property type="match status" value="1"/>
</dbReference>
<dbReference type="Gene3D" id="3.30.1360.120">
    <property type="entry name" value="Probable tRNA modification gtpase trme, domain 1"/>
    <property type="match status" value="1"/>
</dbReference>
<evidence type="ECO:0000313" key="4">
    <source>
        <dbReference type="Proteomes" id="UP000053060"/>
    </source>
</evidence>
<sequence>MTESPIVSESALLALPGAVASPSGGPDAGLPWHYGDPLGEQRAAATSAAVVDRSTRFVIAIPGDERLSWLHTISSQHIASLPNGTSAENLSLDANGRVEHHFVQTDLDGVTWIDTEADRGPDLLAFLKKMVFWAKAEPRDGNELAVLSLLGPDAGSPAVLSALGIDALPTEPYAAVALPAGGFVRRMPWPTEHSFDLLVPRESLTAVFTALRDAGARPAGSWAFEALRVEAVRPRIGVDTDERTIPHEARWIGGPEQHGAVHLDKGCYRGQETVARVHNLGKPPRHLVLLHLDGSADGRPETGDDITAGGRAVGRIGTIVDHHELGPIALALVKRTITPDTALVAGPCAASIDPDSIPPDDGIQAGRAAVDRLRGR</sequence>
<dbReference type="GO" id="GO:0016226">
    <property type="term" value="P:iron-sulfur cluster assembly"/>
    <property type="evidence" value="ECO:0007669"/>
    <property type="project" value="TreeGrafter"/>
</dbReference>
<dbReference type="InterPro" id="IPR027266">
    <property type="entry name" value="TrmE/GcvT-like"/>
</dbReference>
<name>A0A0V9UK72_9NOCA</name>
<accession>A0A0V9UK72</accession>
<reference evidence="4" key="1">
    <citation type="submission" date="2015-01" db="EMBL/GenBank/DDBJ databases">
        <title>Draft genome sequence of Rhodococcus pyridinivorans strain KG-16, a hydrocarbon-degrading bacterium.</title>
        <authorList>
            <person name="Aggarwal R.K."/>
            <person name="Dawar C."/>
        </authorList>
    </citation>
    <scope>NUCLEOTIDE SEQUENCE [LARGE SCALE GENOMIC DNA]</scope>
    <source>
        <strain evidence="4">KG-16</strain>
    </source>
</reference>
<dbReference type="AlphaFoldDB" id="A0A0V9UK72"/>
<evidence type="ECO:0000313" key="3">
    <source>
        <dbReference type="EMBL" id="KSZ58410.1"/>
    </source>
</evidence>
<dbReference type="PANTHER" id="PTHR22602:SF0">
    <property type="entry name" value="TRANSFERASE CAF17, MITOCHONDRIAL-RELATED"/>
    <property type="match status" value="1"/>
</dbReference>
<organism evidence="3 4">
    <name type="scientific">Rhodococcus pyridinivorans KG-16</name>
    <dbReference type="NCBI Taxonomy" id="1441730"/>
    <lineage>
        <taxon>Bacteria</taxon>
        <taxon>Bacillati</taxon>
        <taxon>Actinomycetota</taxon>
        <taxon>Actinomycetes</taxon>
        <taxon>Mycobacteriales</taxon>
        <taxon>Nocardiaceae</taxon>
        <taxon>Rhodococcus</taxon>
    </lineage>
</organism>
<dbReference type="InterPro" id="IPR045179">
    <property type="entry name" value="YgfZ/GcvT"/>
</dbReference>
<evidence type="ECO:0000256" key="1">
    <source>
        <dbReference type="ARBA" id="ARBA00022946"/>
    </source>
</evidence>